<keyword evidence="2" id="KW-1185">Reference proteome</keyword>
<dbReference type="EMBL" id="JBANRG010000010">
    <property type="protein sequence ID" value="KAK7463009.1"/>
    <property type="molecule type" value="Genomic_DNA"/>
</dbReference>
<accession>A0ABR1JMT5</accession>
<evidence type="ECO:0000313" key="1">
    <source>
        <dbReference type="EMBL" id="KAK7463009.1"/>
    </source>
</evidence>
<organism evidence="1 2">
    <name type="scientific">Marasmiellus scandens</name>
    <dbReference type="NCBI Taxonomy" id="2682957"/>
    <lineage>
        <taxon>Eukaryota</taxon>
        <taxon>Fungi</taxon>
        <taxon>Dikarya</taxon>
        <taxon>Basidiomycota</taxon>
        <taxon>Agaricomycotina</taxon>
        <taxon>Agaricomycetes</taxon>
        <taxon>Agaricomycetidae</taxon>
        <taxon>Agaricales</taxon>
        <taxon>Marasmiineae</taxon>
        <taxon>Omphalotaceae</taxon>
        <taxon>Marasmiellus</taxon>
    </lineage>
</organism>
<dbReference type="InterPro" id="IPR052980">
    <property type="entry name" value="Crinkler_effector"/>
</dbReference>
<evidence type="ECO:0000313" key="2">
    <source>
        <dbReference type="Proteomes" id="UP001498398"/>
    </source>
</evidence>
<comment type="caution">
    <text evidence="1">The sequence shown here is derived from an EMBL/GenBank/DDBJ whole genome shotgun (WGS) entry which is preliminary data.</text>
</comment>
<proteinExistence type="predicted"/>
<dbReference type="PANTHER" id="PTHR33129">
    <property type="entry name" value="PROTEIN KINASE DOMAIN-CONTAINING PROTEIN-RELATED"/>
    <property type="match status" value="1"/>
</dbReference>
<dbReference type="PANTHER" id="PTHR33129:SF1">
    <property type="entry name" value="ATP-BINDING PROTEIN"/>
    <property type="match status" value="1"/>
</dbReference>
<protein>
    <submittedName>
        <fullName evidence="1">Uncharacterized protein</fullName>
    </submittedName>
</protein>
<name>A0ABR1JMT5_9AGAR</name>
<reference evidence="1 2" key="1">
    <citation type="submission" date="2024-01" db="EMBL/GenBank/DDBJ databases">
        <title>A draft genome for the cacao thread blight pathogen Marasmiellus scandens.</title>
        <authorList>
            <person name="Baruah I.K."/>
            <person name="Leung J."/>
            <person name="Bukari Y."/>
            <person name="Amoako-Attah I."/>
            <person name="Meinhardt L.W."/>
            <person name="Bailey B.A."/>
            <person name="Cohen S.P."/>
        </authorList>
    </citation>
    <scope>NUCLEOTIDE SEQUENCE [LARGE SCALE GENOMIC DNA]</scope>
    <source>
        <strain evidence="1 2">GH-19</strain>
    </source>
</reference>
<sequence>MTGTSFVASVISKDQNFLLTKTILKTTNGRIYVRREYETLYTRLCDVGCVDVLKTQGVVVTGSPGIEGVTLLFDGSGVYQQLEKDLKTSCVPNATPPVWSLIDSNVGLQPPAPAVRAAFLFVVLTTPPNPARYDRWSRQGLGALLWIMNTWSNDELSAGFKLATVSINSEHTADFGPCPRDHYLYSQNPQRYQTDIDLAIQDLRSAEAITHLLDDANPRCDGRAVSHHIFYLERLPGDSSQPLTSDDKIRYEVKSRAILERLIQRVPYLDFQSSLHVMRMCTDVPENSILAGWIFESLAVAFTSGNAKGYSSAISRFSPMKMTEMDKSFKWVEFEPESGSLPDKLPILHREIVHYENLDTISLDQHYYYILADRRNSFFDAFFFDIDDSNAVTVWVLQMTKSVNKRAKTEKGFPILSNIREIVLPNKQVTFKYVLVSPNTRIGPAVWFIPKSSEWSSVEGNLCVQYVDVGSQQARQLKTMTLPRGYESMNIDSEPDIDMKSDFGKKYNT</sequence>
<gene>
    <name evidence="1" type="ORF">VKT23_007591</name>
</gene>
<dbReference type="Proteomes" id="UP001498398">
    <property type="component" value="Unassembled WGS sequence"/>
</dbReference>